<gene>
    <name evidence="1" type="primary">yhjQ</name>
    <name evidence="1" type="ORF">FYK34_05610</name>
</gene>
<dbReference type="NCBIfam" id="TIGR03371">
    <property type="entry name" value="cellulose_yhjQ"/>
    <property type="match status" value="1"/>
</dbReference>
<dbReference type="InterPro" id="IPR050678">
    <property type="entry name" value="DNA_Partitioning_ATPase"/>
</dbReference>
<evidence type="ECO:0000313" key="2">
    <source>
        <dbReference type="Proteomes" id="UP000322079"/>
    </source>
</evidence>
<dbReference type="PANTHER" id="PTHR13696:SF99">
    <property type="entry name" value="COBYRINIC ACID AC-DIAMIDE SYNTHASE"/>
    <property type="match status" value="1"/>
</dbReference>
<dbReference type="Gene3D" id="3.40.50.300">
    <property type="entry name" value="P-loop containing nucleotide triphosphate hydrolases"/>
    <property type="match status" value="1"/>
</dbReference>
<dbReference type="EMBL" id="CP043473">
    <property type="protein sequence ID" value="QEL55080.1"/>
    <property type="molecule type" value="Genomic_DNA"/>
</dbReference>
<dbReference type="KEGG" id="chrm:FYK34_05610"/>
<dbReference type="SUPFAM" id="SSF52540">
    <property type="entry name" value="P-loop containing nucleoside triphosphate hydrolases"/>
    <property type="match status" value="1"/>
</dbReference>
<dbReference type="RefSeq" id="WP_149295451.1">
    <property type="nucleotide sequence ID" value="NZ_CP043473.1"/>
</dbReference>
<dbReference type="InterPro" id="IPR017746">
    <property type="entry name" value="Cellulose_synthase_operon_BcsQ"/>
</dbReference>
<dbReference type="Proteomes" id="UP000322079">
    <property type="component" value="Chromosome"/>
</dbReference>
<accession>A0A5C1DEB5</accession>
<proteinExistence type="predicted"/>
<dbReference type="PANTHER" id="PTHR13696">
    <property type="entry name" value="P-LOOP CONTAINING NUCLEOSIDE TRIPHOSPHATE HYDROLASE"/>
    <property type="match status" value="1"/>
</dbReference>
<organism evidence="1 2">
    <name type="scientific">Chromobacterium paludis</name>
    <dbReference type="NCBI Taxonomy" id="2605945"/>
    <lineage>
        <taxon>Bacteria</taxon>
        <taxon>Pseudomonadati</taxon>
        <taxon>Pseudomonadota</taxon>
        <taxon>Betaproteobacteria</taxon>
        <taxon>Neisseriales</taxon>
        <taxon>Chromobacteriaceae</taxon>
        <taxon>Chromobacterium</taxon>
    </lineage>
</organism>
<sequence length="254" mass="27897">MTILSVCGVKGGCGASAIAAALAWHRQEQAKSTLIMDLCPQNLLRLHFGVPWSEEAGWHASLLEGQDWAQTAWRVGNGLMLVPHGNLPRGVVQAAGLRADWLRQELARLDRPADDLVLLDTPLDPGMCRELALSACSHVLAVLPPDPISNALAARLEAEWLERGKARQRILFLINQFDPARRLDRDVEQLLRLMLGNRLSPLPVMWDETMREALAAGLPVAAYAPDSQAVDDLRQLSLWLAVRLADETSEAALC</sequence>
<dbReference type="InterPro" id="IPR027417">
    <property type="entry name" value="P-loop_NTPase"/>
</dbReference>
<dbReference type="AlphaFoldDB" id="A0A5C1DEB5"/>
<evidence type="ECO:0000313" key="1">
    <source>
        <dbReference type="EMBL" id="QEL55080.1"/>
    </source>
</evidence>
<reference evidence="1 2" key="1">
    <citation type="submission" date="2019-08" db="EMBL/GenBank/DDBJ databases">
        <title>Chromobacterium paludis, a novel bacterium isolated from a Maryland marsh pond.</title>
        <authorList>
            <person name="Blackburn M.B."/>
            <person name="Gundersen-Rindal D.E."/>
        </authorList>
    </citation>
    <scope>NUCLEOTIDE SEQUENCE [LARGE SCALE GENOMIC DNA]</scope>
    <source>
        <strain evidence="2">IIBBL 257-1</strain>
    </source>
</reference>
<protein>
    <submittedName>
        <fullName evidence="1">Cellulose synthase operon protein YhjQ</fullName>
    </submittedName>
</protein>
<dbReference type="Pfam" id="PF06564">
    <property type="entry name" value="CBP_BcsQ"/>
    <property type="match status" value="1"/>
</dbReference>
<name>A0A5C1DEB5_9NEIS</name>
<keyword evidence="2" id="KW-1185">Reference proteome</keyword>